<evidence type="ECO:0000313" key="3">
    <source>
        <dbReference type="Proteomes" id="UP000775686"/>
    </source>
</evidence>
<reference evidence="2 3" key="1">
    <citation type="journal article" date="2021" name="Sci. Rep.">
        <title>The distribution of antibiotic resistance genes in chicken gut microbiota commensals.</title>
        <authorList>
            <person name="Juricova H."/>
            <person name="Matiasovicova J."/>
            <person name="Kubasova T."/>
            <person name="Cejkova D."/>
            <person name="Rychlik I."/>
        </authorList>
    </citation>
    <scope>NUCLEOTIDE SEQUENCE [LARGE SCALE GENOMIC DNA]</scope>
    <source>
        <strain evidence="2 3">An770</strain>
    </source>
</reference>
<evidence type="ECO:0008006" key="4">
    <source>
        <dbReference type="Google" id="ProtNLM"/>
    </source>
</evidence>
<accession>A0ABS2EI59</accession>
<dbReference type="EMBL" id="JACJKH010000018">
    <property type="protein sequence ID" value="MBM6744714.1"/>
    <property type="molecule type" value="Genomic_DNA"/>
</dbReference>
<evidence type="ECO:0000256" key="1">
    <source>
        <dbReference type="SAM" id="Phobius"/>
    </source>
</evidence>
<dbReference type="InterPro" id="IPR036259">
    <property type="entry name" value="MFS_trans_sf"/>
</dbReference>
<dbReference type="RefSeq" id="WP_204864301.1">
    <property type="nucleotide sequence ID" value="NZ_JACJKH010000018.1"/>
</dbReference>
<keyword evidence="1" id="KW-1133">Transmembrane helix</keyword>
<gene>
    <name evidence="2" type="ORF">H6A32_10430</name>
</gene>
<organism evidence="2 3">
    <name type="scientific">Drancourtella massiliensis</name>
    <dbReference type="NCBI Taxonomy" id="1632013"/>
    <lineage>
        <taxon>Bacteria</taxon>
        <taxon>Bacillati</taxon>
        <taxon>Bacillota</taxon>
        <taxon>Clostridia</taxon>
        <taxon>Eubacteriales</taxon>
        <taxon>Oscillospiraceae</taxon>
        <taxon>Drancourtella</taxon>
    </lineage>
</organism>
<keyword evidence="3" id="KW-1185">Reference proteome</keyword>
<feature type="transmembrane region" description="Helical" evidence="1">
    <location>
        <begin position="98"/>
        <end position="119"/>
    </location>
</feature>
<keyword evidence="1" id="KW-0472">Membrane</keyword>
<evidence type="ECO:0000313" key="2">
    <source>
        <dbReference type="EMBL" id="MBM6744714.1"/>
    </source>
</evidence>
<name>A0ABS2EI59_9FIRM</name>
<dbReference type="SUPFAM" id="SSF103473">
    <property type="entry name" value="MFS general substrate transporter"/>
    <property type="match status" value="1"/>
</dbReference>
<dbReference type="Proteomes" id="UP000775686">
    <property type="component" value="Unassembled WGS sequence"/>
</dbReference>
<keyword evidence="1" id="KW-0812">Transmembrane</keyword>
<sequence length="130" mass="13402">MGTTACYAVAALSDSAAAGLVSCAITGFFVSMLWPGSPIAVTNKVPNAGVALFALMAVGGDLGATFYPQIVGVITDSAVRSENVTAFAQQFGYTAEQFGMKAGMCFAVLAPLLGSLLFYRAMKIPSKTEE</sequence>
<proteinExistence type="predicted"/>
<comment type="caution">
    <text evidence="2">The sequence shown here is derived from an EMBL/GenBank/DDBJ whole genome shotgun (WGS) entry which is preliminary data.</text>
</comment>
<protein>
    <recommendedName>
        <fullName evidence="4">MFS transporter</fullName>
    </recommendedName>
</protein>